<sequence>MKYSALLQLASAALVSAMTLESRQSSLVVFKTYTDLANCSPSPSQDNYIGLFLGTTADAESGECHRFSRPDYNAVKLEVKFPNPDFNFTSAYPLRSPVRARRMTS</sequence>
<feature type="chain" id="PRO_5035418313" evidence="1">
    <location>
        <begin position="18"/>
        <end position="105"/>
    </location>
</feature>
<organism evidence="2 3">
    <name type="scientific">Stachybotrys elegans</name>
    <dbReference type="NCBI Taxonomy" id="80388"/>
    <lineage>
        <taxon>Eukaryota</taxon>
        <taxon>Fungi</taxon>
        <taxon>Dikarya</taxon>
        <taxon>Ascomycota</taxon>
        <taxon>Pezizomycotina</taxon>
        <taxon>Sordariomycetes</taxon>
        <taxon>Hypocreomycetidae</taxon>
        <taxon>Hypocreales</taxon>
        <taxon>Stachybotryaceae</taxon>
        <taxon>Stachybotrys</taxon>
    </lineage>
</organism>
<proteinExistence type="predicted"/>
<dbReference type="AlphaFoldDB" id="A0A8K0WTT3"/>
<evidence type="ECO:0000313" key="3">
    <source>
        <dbReference type="Proteomes" id="UP000813444"/>
    </source>
</evidence>
<evidence type="ECO:0000256" key="1">
    <source>
        <dbReference type="SAM" id="SignalP"/>
    </source>
</evidence>
<keyword evidence="3" id="KW-1185">Reference proteome</keyword>
<feature type="signal peptide" evidence="1">
    <location>
        <begin position="1"/>
        <end position="17"/>
    </location>
</feature>
<accession>A0A8K0WTT3</accession>
<keyword evidence="1" id="KW-0732">Signal</keyword>
<dbReference type="EMBL" id="JAGPNK010000003">
    <property type="protein sequence ID" value="KAH7324571.1"/>
    <property type="molecule type" value="Genomic_DNA"/>
</dbReference>
<gene>
    <name evidence="2" type="ORF">B0I35DRAFT_424484</name>
</gene>
<evidence type="ECO:0000313" key="2">
    <source>
        <dbReference type="EMBL" id="KAH7324571.1"/>
    </source>
</evidence>
<dbReference type="Proteomes" id="UP000813444">
    <property type="component" value="Unassembled WGS sequence"/>
</dbReference>
<reference evidence="2" key="1">
    <citation type="journal article" date="2021" name="Nat. Commun.">
        <title>Genetic determinants of endophytism in the Arabidopsis root mycobiome.</title>
        <authorList>
            <person name="Mesny F."/>
            <person name="Miyauchi S."/>
            <person name="Thiergart T."/>
            <person name="Pickel B."/>
            <person name="Atanasova L."/>
            <person name="Karlsson M."/>
            <person name="Huettel B."/>
            <person name="Barry K.W."/>
            <person name="Haridas S."/>
            <person name="Chen C."/>
            <person name="Bauer D."/>
            <person name="Andreopoulos W."/>
            <person name="Pangilinan J."/>
            <person name="LaButti K."/>
            <person name="Riley R."/>
            <person name="Lipzen A."/>
            <person name="Clum A."/>
            <person name="Drula E."/>
            <person name="Henrissat B."/>
            <person name="Kohler A."/>
            <person name="Grigoriev I.V."/>
            <person name="Martin F.M."/>
            <person name="Hacquard S."/>
        </authorList>
    </citation>
    <scope>NUCLEOTIDE SEQUENCE</scope>
    <source>
        <strain evidence="2">MPI-CAGE-CH-0235</strain>
    </source>
</reference>
<name>A0A8K0WTT3_9HYPO</name>
<protein>
    <submittedName>
        <fullName evidence="2">Uncharacterized protein</fullName>
    </submittedName>
</protein>
<comment type="caution">
    <text evidence="2">The sequence shown here is derived from an EMBL/GenBank/DDBJ whole genome shotgun (WGS) entry which is preliminary data.</text>
</comment>